<organism evidence="7 8">
    <name type="scientific">Roseofilum casamattae BLCC-M143</name>
    <dbReference type="NCBI Taxonomy" id="3022442"/>
    <lineage>
        <taxon>Bacteria</taxon>
        <taxon>Bacillati</taxon>
        <taxon>Cyanobacteriota</taxon>
        <taxon>Cyanophyceae</taxon>
        <taxon>Desertifilales</taxon>
        <taxon>Desertifilaceae</taxon>
        <taxon>Roseofilum</taxon>
        <taxon>Roseofilum casamattae</taxon>
    </lineage>
</organism>
<dbReference type="InterPro" id="IPR020845">
    <property type="entry name" value="AMP-binding_CS"/>
</dbReference>
<accession>A0ABT7C0M5</accession>
<keyword evidence="3" id="KW-0597">Phosphoprotein</keyword>
<dbReference type="Gene3D" id="3.40.50.720">
    <property type="entry name" value="NAD(P)-binding Rossmann-like Domain"/>
    <property type="match status" value="1"/>
</dbReference>
<dbReference type="PANTHER" id="PTHR45527">
    <property type="entry name" value="NONRIBOSOMAL PEPTIDE SYNTHETASE"/>
    <property type="match status" value="1"/>
</dbReference>
<dbReference type="InterPro" id="IPR036736">
    <property type="entry name" value="ACP-like_sf"/>
</dbReference>
<evidence type="ECO:0000256" key="2">
    <source>
        <dbReference type="ARBA" id="ARBA00022450"/>
    </source>
</evidence>
<dbReference type="CDD" id="cd19535">
    <property type="entry name" value="Cyc_NRPS"/>
    <property type="match status" value="1"/>
</dbReference>
<dbReference type="Proteomes" id="UP001232992">
    <property type="component" value="Unassembled WGS sequence"/>
</dbReference>
<feature type="domain" description="Carrier" evidence="6">
    <location>
        <begin position="1769"/>
        <end position="1845"/>
    </location>
</feature>
<dbReference type="Pfam" id="PF00550">
    <property type="entry name" value="PP-binding"/>
    <property type="match status" value="2"/>
</dbReference>
<dbReference type="PROSITE" id="PS00012">
    <property type="entry name" value="PHOSPHOPANTETHEINE"/>
    <property type="match status" value="2"/>
</dbReference>
<dbReference type="SUPFAM" id="SSF50129">
    <property type="entry name" value="GroES-like"/>
    <property type="match status" value="1"/>
</dbReference>
<dbReference type="InterPro" id="IPR023213">
    <property type="entry name" value="CAT-like_dom_sf"/>
</dbReference>
<dbReference type="Pfam" id="PF08240">
    <property type="entry name" value="ADH_N"/>
    <property type="match status" value="1"/>
</dbReference>
<dbReference type="InterPro" id="IPR045851">
    <property type="entry name" value="AMP-bd_C_sf"/>
</dbReference>
<dbReference type="PANTHER" id="PTHR45527:SF10">
    <property type="entry name" value="PYOCHELIN SYNTHASE PCHF"/>
    <property type="match status" value="1"/>
</dbReference>
<protein>
    <submittedName>
        <fullName evidence="7">Amino acid adenylation domain-containing protein</fullName>
    </submittedName>
</protein>
<sequence length="1864" mass="207123">MQTNSLKTTTIAAQDIANLDSKKLEDNFAIAIAKPGLLDSLTLQKETRKAPSPPEVEIAVTATGLNFKEVLIALGLMPSPHGALPKFGLECAGTVVRVGSEVKDFNVGDRVIAFGQPCLQKYVTLSQDLVTLRPPQLSAEEAATLPVAFMTAYYSLVIQGRLQAGETILIHSATGGVGLAAVGVARWLGAEILATAGNEEKRDYLRSLGIECVMDSRSLDFAEEVKRHTQGRGVDVVLNSLGGEAILKNLEILAPYGRFLELGRRDILNNTQLGLLPFEKSLAFFSINVEPARENFRKLWQEILGHFRAGNFSPLPYRSFPIESAAEAFAYMSEAKHMGKIVLRVSEEKESPPPSNSSTVRVRETAQPSTLDPTFGKGLAPDRGVDIFARILSGSFSQVLVSAEDLFPPESTENEESAVNTEISPTETKSTQAKHPRPPLETPYVAARNAIEEQIVEIWENYLGISPIGIRDDFFALGGHSLLATRLVAKLGDTFNTEILLSELFDSPTILRLAEVIEAGSAETTIALTLPEIISDLEQRNEPFPLTEVQQAYWIGRQNGFALGNVSTHFYGEIDAIDLDLVRYNRAWQRLIHRHEMLRAIVRPDGQQQILPEIPPYEVKVLDLRGKPAAEVEQTLAEVRDRLSHQVIESDRAPLFEICATQMDEGRVRLHLSFDALIADLGSGEILFRELYDLYQDPDRELPALSVSFRDYVYALEALKESELYQRDWNYWQQRLPELPPAPDLPLAKPLATLDEVRFHRRTHRLSPELWQPLKHRAGRFNLTPSGLLAAAFAEVLAAWSSKPQFTLNLTLFNRLPLHEEIDRIVGDFTSLTLLAIDCREKESFVTRAQRLQKQLWEDLDRSSVSGVTLLRELSQLQGDGSPVFMPIVFTSNLIQEGIEAKATAISQFGDLTYSISQTPQVILDHQVYEDGGTLVLTWDCADEAFPEGVLDAMFAAYETFLHDLATVETSWETQVRQLQIPQLEIQQESNRTEAPLPAGLLHDGFFQQAQKTPEAIAISTLHRTFTYQELSRIACQLGHRLRELGAKPDELVAVVMEKGWEQVVAVLGILASGAAYLPIDPAMPAERIAYLLENGDVRVAIVQSQGRDNIPANITVIASDDSEFAERSRSKQPDTLLESRQTPENLAYVIYTSGSTGKPKGVAIAHRGALNTVVDINQRFRVGAGDRVLALSSLSFDLSVYDIFGTLAAGATLVIPEAEVAKDPAHWAELVESNGITLWNSVPALMQLFVDYMESRPDLKADSLRSVLLSGDWLPLTLPPQIKAIAPEATVMSLGGATEASIWSIYYPIDAIDPAWNSIPYGRPLLNQHFYVLNPNLEACPIWVTGQLYIGGVGLAERYWKDPEKTAASFIIHPETGERLYRTGDLGRYLPDGNIEFLGREDFQLKIRGYRIEAGEVESAIANHPRVRKAIVTSAGDGRSKEQLVAYVVSDTAVPEPPVETSESGLVLDPVARLEFRLEQRGIRNLEGNAETELPTSEPLRRDIYLQRQSYRQYLQDPFPLTDLANLLNCLRSLQLEESPLPKYRYPSAGHLYPVQTYIYVKPGRIDGLEGGTYYYHPIKHRLILISKTAHLERDLYSYSNKDIFDRAAFAIFSIGSLDAISPLYGEFSRDFCLLEAGYVGQLLSEECHRYNIGLCAIGDPVDAKVLEESFQLESNNIVLQGFLGGAISPEQKQQWLQPQAPNQEETTEKPLSFEQELRNLLTDRLPDYMVPSAFVFLDEFPLTANGKINRKALPSPQFKLAQTSYVAPRNAQEELLAQIWQEVLDIDRIGIDENFFELGGNSLQATQILTRIREALPAADLSLRQLLNAATVAELAEAIEENLLAQLEGLSDEEAADLLSGQ</sequence>
<dbReference type="SUPFAM" id="SSF56801">
    <property type="entry name" value="Acetyl-CoA synthetase-like"/>
    <property type="match status" value="1"/>
</dbReference>
<feature type="region of interest" description="Disordered" evidence="5">
    <location>
        <begin position="345"/>
        <end position="377"/>
    </location>
</feature>
<dbReference type="NCBIfam" id="TIGR01733">
    <property type="entry name" value="AA-adenyl-dom"/>
    <property type="match status" value="1"/>
</dbReference>
<dbReference type="Pfam" id="PF13602">
    <property type="entry name" value="ADH_zinc_N_2"/>
    <property type="match status" value="1"/>
</dbReference>
<dbReference type="SUPFAM" id="SSF47336">
    <property type="entry name" value="ACP-like"/>
    <property type="match status" value="2"/>
</dbReference>
<dbReference type="InterPro" id="IPR006162">
    <property type="entry name" value="Ppantetheine_attach_site"/>
</dbReference>
<dbReference type="Gene3D" id="2.30.38.10">
    <property type="entry name" value="Luciferase, Domain 3"/>
    <property type="match status" value="1"/>
</dbReference>
<dbReference type="SUPFAM" id="SSF55469">
    <property type="entry name" value="FMN-dependent nitroreductase-like"/>
    <property type="match status" value="1"/>
</dbReference>
<dbReference type="InterPro" id="IPR036291">
    <property type="entry name" value="NAD(P)-bd_dom_sf"/>
</dbReference>
<dbReference type="Pfam" id="PF00881">
    <property type="entry name" value="Nitroreductase"/>
    <property type="match status" value="1"/>
</dbReference>
<feature type="compositionally biased region" description="Polar residues" evidence="5">
    <location>
        <begin position="417"/>
        <end position="431"/>
    </location>
</feature>
<feature type="region of interest" description="Disordered" evidence="5">
    <location>
        <begin position="408"/>
        <end position="439"/>
    </location>
</feature>
<dbReference type="Pfam" id="PF00501">
    <property type="entry name" value="AMP-binding"/>
    <property type="match status" value="1"/>
</dbReference>
<dbReference type="InterPro" id="IPR011032">
    <property type="entry name" value="GroES-like_sf"/>
</dbReference>
<keyword evidence="4" id="KW-0436">Ligase</keyword>
<evidence type="ECO:0000313" key="7">
    <source>
        <dbReference type="EMBL" id="MDJ1184236.1"/>
    </source>
</evidence>
<dbReference type="CDD" id="cd02142">
    <property type="entry name" value="McbC_SagB-like_oxidoreductase"/>
    <property type="match status" value="1"/>
</dbReference>
<evidence type="ECO:0000256" key="3">
    <source>
        <dbReference type="ARBA" id="ARBA00022553"/>
    </source>
</evidence>
<dbReference type="Gene3D" id="3.30.559.30">
    <property type="entry name" value="Nonribosomal peptide synthetase, condensation domain"/>
    <property type="match status" value="1"/>
</dbReference>
<dbReference type="Gene3D" id="1.10.1200.10">
    <property type="entry name" value="ACP-like"/>
    <property type="match status" value="2"/>
</dbReference>
<dbReference type="Pfam" id="PF00668">
    <property type="entry name" value="Condensation"/>
    <property type="match status" value="1"/>
</dbReference>
<dbReference type="InterPro" id="IPR000873">
    <property type="entry name" value="AMP-dep_synth/lig_dom"/>
</dbReference>
<evidence type="ECO:0000256" key="4">
    <source>
        <dbReference type="ARBA" id="ARBA00022598"/>
    </source>
</evidence>
<dbReference type="InterPro" id="IPR010071">
    <property type="entry name" value="AA_adenyl_dom"/>
</dbReference>
<dbReference type="SMART" id="SM00823">
    <property type="entry name" value="PKS_PP"/>
    <property type="match status" value="2"/>
</dbReference>
<dbReference type="PROSITE" id="PS50075">
    <property type="entry name" value="CARRIER"/>
    <property type="match status" value="2"/>
</dbReference>
<dbReference type="EMBL" id="JAQOSQ010000013">
    <property type="protein sequence ID" value="MDJ1184236.1"/>
    <property type="molecule type" value="Genomic_DNA"/>
</dbReference>
<feature type="domain" description="Carrier" evidence="6">
    <location>
        <begin position="446"/>
        <end position="521"/>
    </location>
</feature>
<proteinExistence type="predicted"/>
<dbReference type="InterPro" id="IPR013154">
    <property type="entry name" value="ADH-like_N"/>
</dbReference>
<dbReference type="Gene3D" id="3.90.180.10">
    <property type="entry name" value="Medium-chain alcohol dehydrogenases, catalytic domain"/>
    <property type="match status" value="1"/>
</dbReference>
<dbReference type="CDD" id="cd05195">
    <property type="entry name" value="enoyl_red"/>
    <property type="match status" value="1"/>
</dbReference>
<comment type="cofactor">
    <cofactor evidence="1">
        <name>pantetheine 4'-phosphate</name>
        <dbReference type="ChEBI" id="CHEBI:47942"/>
    </cofactor>
</comment>
<keyword evidence="8" id="KW-1185">Reference proteome</keyword>
<dbReference type="RefSeq" id="WP_283758890.1">
    <property type="nucleotide sequence ID" value="NZ_JAQOSQ010000013.1"/>
</dbReference>
<evidence type="ECO:0000256" key="5">
    <source>
        <dbReference type="SAM" id="MobiDB-lite"/>
    </source>
</evidence>
<dbReference type="Gene3D" id="3.30.559.10">
    <property type="entry name" value="Chloramphenicol acetyltransferase-like domain"/>
    <property type="match status" value="1"/>
</dbReference>
<dbReference type="SUPFAM" id="SSF51735">
    <property type="entry name" value="NAD(P)-binding Rossmann-fold domains"/>
    <property type="match status" value="1"/>
</dbReference>
<evidence type="ECO:0000313" key="8">
    <source>
        <dbReference type="Proteomes" id="UP001232992"/>
    </source>
</evidence>
<dbReference type="InterPro" id="IPR001242">
    <property type="entry name" value="Condensation_dom"/>
</dbReference>
<reference evidence="7 8" key="1">
    <citation type="submission" date="2023-01" db="EMBL/GenBank/DDBJ databases">
        <title>Novel diversity within Roseofilum (Cyanobacteria; Desertifilaceae) from marine benthic mats with descriptions of four novel species.</title>
        <authorList>
            <person name="Wang Y."/>
            <person name="Berthold D.E."/>
            <person name="Hu J."/>
            <person name="Lefler F.W."/>
            <person name="Laughinghouse H.D. IV."/>
        </authorList>
    </citation>
    <scope>NUCLEOTIDE SEQUENCE [LARGE SCALE GENOMIC DNA]</scope>
    <source>
        <strain evidence="7 8">BLCC-M143</strain>
    </source>
</reference>
<dbReference type="Gene3D" id="3.30.300.30">
    <property type="match status" value="2"/>
</dbReference>
<comment type="caution">
    <text evidence="7">The sequence shown here is derived from an EMBL/GenBank/DDBJ whole genome shotgun (WGS) entry which is preliminary data.</text>
</comment>
<keyword evidence="2" id="KW-0596">Phosphopantetheine</keyword>
<dbReference type="SUPFAM" id="SSF52777">
    <property type="entry name" value="CoA-dependent acyltransferases"/>
    <property type="match status" value="2"/>
</dbReference>
<evidence type="ECO:0000256" key="1">
    <source>
        <dbReference type="ARBA" id="ARBA00001957"/>
    </source>
</evidence>
<dbReference type="PROSITE" id="PS00455">
    <property type="entry name" value="AMP_BINDING"/>
    <property type="match status" value="1"/>
</dbReference>
<dbReference type="InterPro" id="IPR009081">
    <property type="entry name" value="PP-bd_ACP"/>
</dbReference>
<dbReference type="InterPro" id="IPR057737">
    <property type="entry name" value="Condensation_MtbB-like"/>
</dbReference>
<gene>
    <name evidence="7" type="ORF">PMH09_13705</name>
</gene>
<dbReference type="InterPro" id="IPR020843">
    <property type="entry name" value="ER"/>
</dbReference>
<dbReference type="InterPro" id="IPR000415">
    <property type="entry name" value="Nitroreductase-like"/>
</dbReference>
<dbReference type="CDD" id="cd12114">
    <property type="entry name" value="A_NRPS_TlmIV_like"/>
    <property type="match status" value="1"/>
</dbReference>
<name>A0ABT7C0M5_9CYAN</name>
<dbReference type="InterPro" id="IPR029479">
    <property type="entry name" value="Nitroreductase"/>
</dbReference>
<dbReference type="Gene3D" id="3.40.109.10">
    <property type="entry name" value="NADH Oxidase"/>
    <property type="match status" value="1"/>
</dbReference>
<dbReference type="InterPro" id="IPR020806">
    <property type="entry name" value="PKS_PP-bd"/>
</dbReference>
<dbReference type="Gene3D" id="3.40.50.980">
    <property type="match status" value="2"/>
</dbReference>
<evidence type="ECO:0000259" key="6">
    <source>
        <dbReference type="PROSITE" id="PS50075"/>
    </source>
</evidence>
<dbReference type="SMART" id="SM00829">
    <property type="entry name" value="PKS_ER"/>
    <property type="match status" value="1"/>
</dbReference>